<feature type="compositionally biased region" description="Pro residues" evidence="3">
    <location>
        <begin position="774"/>
        <end position="790"/>
    </location>
</feature>
<dbReference type="PROSITE" id="PS50238">
    <property type="entry name" value="RHOGAP"/>
    <property type="match status" value="1"/>
</dbReference>
<dbReference type="SUPFAM" id="SSF48350">
    <property type="entry name" value="GTPase activation domain, GAP"/>
    <property type="match status" value="1"/>
</dbReference>
<keyword evidence="1 2" id="KW-0175">Coiled coil</keyword>
<dbReference type="InterPro" id="IPR008936">
    <property type="entry name" value="Rho_GTPase_activation_prot"/>
</dbReference>
<dbReference type="InterPro" id="IPR001060">
    <property type="entry name" value="FCH_dom"/>
</dbReference>
<dbReference type="SMART" id="SM00055">
    <property type="entry name" value="FCH"/>
    <property type="match status" value="1"/>
</dbReference>
<evidence type="ECO:0000313" key="7">
    <source>
        <dbReference type="Proteomes" id="UP000243876"/>
    </source>
</evidence>
<sequence>MADPSASVTLPPTFSNSVCPSPLSLFWSSDYRTGFESLYNALNASCVQSDELLAHVRRRVDLERQLADGLLPPALRLDGFASDEGASLRIGFEALLTSSVGEAKARQALADDLMHSIYLPFSAWSTSHTGRIRSSRSTIESALQSWEKQKALVAKLREVYGESCRQADEIEDELEFVRGREALSAGTGDDAGKGREGVVLPPRPFEIDDKAMAQPRSRTSSARSTSTKDEDDQSEDGLSSIDHGDADDHSLLDRSGATGGSVVAALGRALTLRKQRDAPQSLSMSSAGSGADREEGATPDSPGQWNRVEKLMEDRNVKAAFDFSKTKFTSLLSRVAGPQTGEERHLRARKEADAAEEKYKNAVEVLDSLRLILEELLSTHLPYVQHCEADRLRAATSVLRSFHAAISALPRLVSASHERVGQALELVRGEKDLKGLIERRRTGPFQPHPIMFASHYSDPALTTFGIDLRKYDETNEERTERPVPRVLEVLLGEIDRRGEGIGEEERRKSWLYETPLSAQHHLRSLLNSPSVPLLPAAQLSELLEPYDLPVLCSVVKLWFLELEVPVVNWGAYEELRAVYPARTLRMLVHHLSPLLDFTPTSVSPSASPVTPTTPSSSRPDAPSIYLQKLALSLSRPLLRPKVETALTLDDRFPALVVAEVLKGGEGLMGEAEERTKPIDVRPSRTNLGLGNRESVDLGKASAVLLQQQHSRAVPLPRPVPPLPPAKDGESEKKTLKVDPGLAPRAASSKDQGQEGEAFAESPFPMGTTREMPPRTFPTPEQPSAAPPAPPAEEVDEAGSEGAAAILAPSSLATTTASAPAPAPAETPLAPSSSLKRSSVTPGSRLRGARAPRPPSQVMAAVAAFEGGHKEGEGAAEGGKRESWTRSRVALPLAPSSEEGVGEGVGTDTTDTTE</sequence>
<feature type="compositionally biased region" description="Low complexity" evidence="3">
    <location>
        <begin position="216"/>
        <end position="225"/>
    </location>
</feature>
<organism evidence="6 7">
    <name type="scientific">Sporidiobolus salmonicolor</name>
    <name type="common">Yeast-like fungus</name>
    <name type="synonym">Sporobolomyces salmonicolor</name>
    <dbReference type="NCBI Taxonomy" id="5005"/>
    <lineage>
        <taxon>Eukaryota</taxon>
        <taxon>Fungi</taxon>
        <taxon>Dikarya</taxon>
        <taxon>Basidiomycota</taxon>
        <taxon>Pucciniomycotina</taxon>
        <taxon>Microbotryomycetes</taxon>
        <taxon>Sporidiobolales</taxon>
        <taxon>Sporidiobolaceae</taxon>
        <taxon>Sporobolomyces</taxon>
    </lineage>
</organism>
<evidence type="ECO:0000313" key="6">
    <source>
        <dbReference type="EMBL" id="CEQ38565.1"/>
    </source>
</evidence>
<feature type="compositionally biased region" description="Basic and acidic residues" evidence="3">
    <location>
        <begin position="726"/>
        <end position="736"/>
    </location>
</feature>
<evidence type="ECO:0000256" key="3">
    <source>
        <dbReference type="SAM" id="MobiDB-lite"/>
    </source>
</evidence>
<feature type="domain" description="F-BAR" evidence="5">
    <location>
        <begin position="20"/>
        <end position="432"/>
    </location>
</feature>
<evidence type="ECO:0000256" key="2">
    <source>
        <dbReference type="SAM" id="Coils"/>
    </source>
</evidence>
<name>A0A0D6EG54_SPOSA</name>
<dbReference type="EMBL" id="CENE01000001">
    <property type="protein sequence ID" value="CEQ38565.1"/>
    <property type="molecule type" value="Genomic_DNA"/>
</dbReference>
<dbReference type="InterPro" id="IPR000198">
    <property type="entry name" value="RhoGAP_dom"/>
</dbReference>
<dbReference type="GO" id="GO:0007264">
    <property type="term" value="P:small GTPase-mediated signal transduction"/>
    <property type="evidence" value="ECO:0007669"/>
    <property type="project" value="TreeGrafter"/>
</dbReference>
<dbReference type="Gene3D" id="1.20.1270.60">
    <property type="entry name" value="Arfaptin homology (AH) domain/BAR domain"/>
    <property type="match status" value="2"/>
</dbReference>
<dbReference type="PROSITE" id="PS51741">
    <property type="entry name" value="F_BAR"/>
    <property type="match status" value="1"/>
</dbReference>
<evidence type="ECO:0000259" key="4">
    <source>
        <dbReference type="PROSITE" id="PS50238"/>
    </source>
</evidence>
<feature type="compositionally biased region" description="Basic and acidic residues" evidence="3">
    <location>
        <begin position="866"/>
        <end position="884"/>
    </location>
</feature>
<proteinExistence type="predicted"/>
<protein>
    <submittedName>
        <fullName evidence="6">SPOSA6832_00007-mRNA-1:cds</fullName>
    </submittedName>
</protein>
<feature type="region of interest" description="Disordered" evidence="3">
    <location>
        <begin position="601"/>
        <end position="621"/>
    </location>
</feature>
<dbReference type="GO" id="GO:0000935">
    <property type="term" value="C:division septum"/>
    <property type="evidence" value="ECO:0007669"/>
    <property type="project" value="TreeGrafter"/>
</dbReference>
<dbReference type="AlphaFoldDB" id="A0A0D6EG54"/>
<dbReference type="GO" id="GO:0005096">
    <property type="term" value="F:GTPase activator activity"/>
    <property type="evidence" value="ECO:0007669"/>
    <property type="project" value="TreeGrafter"/>
</dbReference>
<dbReference type="Proteomes" id="UP000243876">
    <property type="component" value="Unassembled WGS sequence"/>
</dbReference>
<feature type="region of interest" description="Disordered" evidence="3">
    <location>
        <begin position="184"/>
        <end position="254"/>
    </location>
</feature>
<dbReference type="PANTHER" id="PTHR23065:SF17">
    <property type="entry name" value="RHO-GTPASE-ACTIVATING PROTEIN RGD2"/>
    <property type="match status" value="1"/>
</dbReference>
<dbReference type="GO" id="GO:0007010">
    <property type="term" value="P:cytoskeleton organization"/>
    <property type="evidence" value="ECO:0007669"/>
    <property type="project" value="TreeGrafter"/>
</dbReference>
<dbReference type="OrthoDB" id="2155291at2759"/>
<feature type="coiled-coil region" evidence="2">
    <location>
        <begin position="345"/>
        <end position="372"/>
    </location>
</feature>
<gene>
    <name evidence="6" type="primary">SPOSA6832_00007</name>
</gene>
<dbReference type="GO" id="GO:0005886">
    <property type="term" value="C:plasma membrane"/>
    <property type="evidence" value="ECO:0007669"/>
    <property type="project" value="TreeGrafter"/>
</dbReference>
<feature type="region of interest" description="Disordered" evidence="3">
    <location>
        <begin position="709"/>
        <end position="913"/>
    </location>
</feature>
<feature type="domain" description="Rho-GAP" evidence="4">
    <location>
        <begin position="466"/>
        <end position="668"/>
    </location>
</feature>
<evidence type="ECO:0000256" key="1">
    <source>
        <dbReference type="PROSITE-ProRule" id="PRU01077"/>
    </source>
</evidence>
<feature type="compositionally biased region" description="Low complexity" evidence="3">
    <location>
        <begin position="802"/>
        <end position="834"/>
    </location>
</feature>
<dbReference type="SUPFAM" id="SSF103657">
    <property type="entry name" value="BAR/IMD domain-like"/>
    <property type="match status" value="1"/>
</dbReference>
<evidence type="ECO:0000259" key="5">
    <source>
        <dbReference type="PROSITE" id="PS51741"/>
    </source>
</evidence>
<feature type="compositionally biased region" description="Polar residues" evidence="3">
    <location>
        <begin position="278"/>
        <end position="288"/>
    </location>
</feature>
<feature type="compositionally biased region" description="Basic and acidic residues" evidence="3">
    <location>
        <begin position="242"/>
        <end position="252"/>
    </location>
</feature>
<dbReference type="Gene3D" id="1.10.555.10">
    <property type="entry name" value="Rho GTPase activation protein"/>
    <property type="match status" value="1"/>
</dbReference>
<dbReference type="InterPro" id="IPR027267">
    <property type="entry name" value="AH/BAR_dom_sf"/>
</dbReference>
<feature type="compositionally biased region" description="Pro residues" evidence="3">
    <location>
        <begin position="715"/>
        <end position="724"/>
    </location>
</feature>
<accession>A0A0D6EG54</accession>
<reference evidence="7" key="1">
    <citation type="submission" date="2015-02" db="EMBL/GenBank/DDBJ databases">
        <authorList>
            <person name="Gon?alves P."/>
        </authorList>
    </citation>
    <scope>NUCLEOTIDE SEQUENCE [LARGE SCALE GENOMIC DNA]</scope>
</reference>
<feature type="region of interest" description="Disordered" evidence="3">
    <location>
        <begin position="274"/>
        <end position="305"/>
    </location>
</feature>
<dbReference type="PANTHER" id="PTHR23065">
    <property type="entry name" value="PROLINE-SERINE-THREONINE PHOSPHATASE INTERACTING PROTEIN 1"/>
    <property type="match status" value="1"/>
</dbReference>
<dbReference type="InterPro" id="IPR031160">
    <property type="entry name" value="F_BAR_dom"/>
</dbReference>
<feature type="non-terminal residue" evidence="6">
    <location>
        <position position="1"/>
    </location>
</feature>
<keyword evidence="7" id="KW-1185">Reference proteome</keyword>
<dbReference type="SMART" id="SM00324">
    <property type="entry name" value="RhoGAP"/>
    <property type="match status" value="1"/>
</dbReference>
<dbReference type="GO" id="GO:0005737">
    <property type="term" value="C:cytoplasm"/>
    <property type="evidence" value="ECO:0007669"/>
    <property type="project" value="TreeGrafter"/>
</dbReference>